<dbReference type="STRING" id="1109443.G4TEM3"/>
<keyword evidence="12" id="KW-1185">Reference proteome</keyword>
<dbReference type="InterPro" id="IPR005829">
    <property type="entry name" value="Sugar_transporter_CS"/>
</dbReference>
<dbReference type="OMA" id="REREYHD"/>
<evidence type="ECO:0000313" key="11">
    <source>
        <dbReference type="EMBL" id="CCA69766.1"/>
    </source>
</evidence>
<reference evidence="11 12" key="1">
    <citation type="journal article" date="2011" name="PLoS Pathog.">
        <title>Endophytic Life Strategies Decoded by Genome and Transcriptome Analyses of the Mutualistic Root Symbiont Piriformospora indica.</title>
        <authorList>
            <person name="Zuccaro A."/>
            <person name="Lahrmann U."/>
            <person name="Guldener U."/>
            <person name="Langen G."/>
            <person name="Pfiffi S."/>
            <person name="Biedenkopf D."/>
            <person name="Wong P."/>
            <person name="Samans B."/>
            <person name="Grimm C."/>
            <person name="Basiewicz M."/>
            <person name="Murat C."/>
            <person name="Martin F."/>
            <person name="Kogel K.H."/>
        </authorList>
    </citation>
    <scope>NUCLEOTIDE SEQUENCE [LARGE SCALE GENOMIC DNA]</scope>
    <source>
        <strain evidence="11 12">DSM 11827</strain>
    </source>
</reference>
<dbReference type="Gene3D" id="3.40.30.10">
    <property type="entry name" value="Glutaredoxin"/>
    <property type="match status" value="1"/>
</dbReference>
<evidence type="ECO:0000259" key="10">
    <source>
        <dbReference type="PROSITE" id="PS50850"/>
    </source>
</evidence>
<dbReference type="HOGENOM" id="CLU_001265_30_12_1"/>
<dbReference type="PROSITE" id="PS51257">
    <property type="entry name" value="PROKAR_LIPOPROTEIN"/>
    <property type="match status" value="1"/>
</dbReference>
<evidence type="ECO:0000256" key="2">
    <source>
        <dbReference type="ARBA" id="ARBA00010992"/>
    </source>
</evidence>
<keyword evidence="3" id="KW-0813">Transport</keyword>
<organism evidence="11 12">
    <name type="scientific">Serendipita indica (strain DSM 11827)</name>
    <name type="common">Root endophyte fungus</name>
    <name type="synonym">Piriformospora indica</name>
    <dbReference type="NCBI Taxonomy" id="1109443"/>
    <lineage>
        <taxon>Eukaryota</taxon>
        <taxon>Fungi</taxon>
        <taxon>Dikarya</taxon>
        <taxon>Basidiomycota</taxon>
        <taxon>Agaricomycotina</taxon>
        <taxon>Agaricomycetes</taxon>
        <taxon>Sebacinales</taxon>
        <taxon>Serendipitaceae</taxon>
        <taxon>Serendipita</taxon>
    </lineage>
</organism>
<evidence type="ECO:0000256" key="4">
    <source>
        <dbReference type="ARBA" id="ARBA00022692"/>
    </source>
</evidence>
<feature type="transmembrane region" description="Helical" evidence="9">
    <location>
        <begin position="166"/>
        <end position="185"/>
    </location>
</feature>
<dbReference type="EMBL" id="CAFZ01000063">
    <property type="protein sequence ID" value="CCA69766.1"/>
    <property type="molecule type" value="Genomic_DNA"/>
</dbReference>
<keyword evidence="5 9" id="KW-1133">Transmembrane helix</keyword>
<feature type="region of interest" description="Disordered" evidence="8">
    <location>
        <begin position="332"/>
        <end position="352"/>
    </location>
</feature>
<evidence type="ECO:0000256" key="8">
    <source>
        <dbReference type="SAM" id="MobiDB-lite"/>
    </source>
</evidence>
<comment type="catalytic activity">
    <reaction evidence="7">
        <text>myo-inositol(out) + H(+)(out) = myo-inositol(in) + H(+)(in)</text>
        <dbReference type="Rhea" id="RHEA:60364"/>
        <dbReference type="ChEBI" id="CHEBI:15378"/>
        <dbReference type="ChEBI" id="CHEBI:17268"/>
    </reaction>
</comment>
<evidence type="ECO:0000256" key="3">
    <source>
        <dbReference type="ARBA" id="ARBA00022448"/>
    </source>
</evidence>
<dbReference type="InterPro" id="IPR003663">
    <property type="entry name" value="Sugar/inositol_transpt"/>
</dbReference>
<evidence type="ECO:0000313" key="12">
    <source>
        <dbReference type="Proteomes" id="UP000007148"/>
    </source>
</evidence>
<dbReference type="GO" id="GO:0005351">
    <property type="term" value="F:carbohydrate:proton symporter activity"/>
    <property type="evidence" value="ECO:0007669"/>
    <property type="project" value="TreeGrafter"/>
</dbReference>
<keyword evidence="6 9" id="KW-0472">Membrane</keyword>
<evidence type="ECO:0000256" key="5">
    <source>
        <dbReference type="ARBA" id="ARBA00022989"/>
    </source>
</evidence>
<dbReference type="eggNOG" id="KOG0254">
    <property type="taxonomic scope" value="Eukaryota"/>
</dbReference>
<dbReference type="PRINTS" id="PR00171">
    <property type="entry name" value="SUGRTRNSPORT"/>
</dbReference>
<dbReference type="InterPro" id="IPR036249">
    <property type="entry name" value="Thioredoxin-like_sf"/>
</dbReference>
<gene>
    <name evidence="11" type="ORF">PIIN_03707</name>
</gene>
<dbReference type="Proteomes" id="UP000007148">
    <property type="component" value="Unassembled WGS sequence"/>
</dbReference>
<dbReference type="SUPFAM" id="SSF52833">
    <property type="entry name" value="Thioredoxin-like"/>
    <property type="match status" value="1"/>
</dbReference>
<comment type="subcellular location">
    <subcellularLocation>
        <location evidence="1">Membrane</location>
        <topology evidence="1">Multi-pass membrane protein</topology>
    </subcellularLocation>
</comment>
<dbReference type="GO" id="GO:0016020">
    <property type="term" value="C:membrane"/>
    <property type="evidence" value="ECO:0007669"/>
    <property type="project" value="UniProtKB-SubCell"/>
</dbReference>
<feature type="transmembrane region" description="Helical" evidence="9">
    <location>
        <begin position="421"/>
        <end position="443"/>
    </location>
</feature>
<feature type="transmembrane region" description="Helical" evidence="9">
    <location>
        <begin position="522"/>
        <end position="542"/>
    </location>
</feature>
<dbReference type="PANTHER" id="PTHR48022">
    <property type="entry name" value="PLASTIDIC GLUCOSE TRANSPORTER 4"/>
    <property type="match status" value="1"/>
</dbReference>
<evidence type="ECO:0000256" key="9">
    <source>
        <dbReference type="SAM" id="Phobius"/>
    </source>
</evidence>
<dbReference type="InterPro" id="IPR008554">
    <property type="entry name" value="Glutaredoxin-like"/>
</dbReference>
<evidence type="ECO:0000256" key="1">
    <source>
        <dbReference type="ARBA" id="ARBA00004141"/>
    </source>
</evidence>
<feature type="transmembrane region" description="Helical" evidence="9">
    <location>
        <begin position="482"/>
        <end position="502"/>
    </location>
</feature>
<feature type="transmembrane region" description="Helical" evidence="9">
    <location>
        <begin position="135"/>
        <end position="154"/>
    </location>
</feature>
<dbReference type="Pfam" id="PF00083">
    <property type="entry name" value="Sugar_tr"/>
    <property type="match status" value="2"/>
</dbReference>
<comment type="similarity">
    <text evidence="2">Belongs to the major facilitator superfamily. Sugar transporter (TC 2.A.1.1) family.</text>
</comment>
<keyword evidence="11" id="KW-0762">Sugar transport</keyword>
<dbReference type="InterPro" id="IPR036259">
    <property type="entry name" value="MFS_trans_sf"/>
</dbReference>
<dbReference type="Gene3D" id="1.20.1250.20">
    <property type="entry name" value="MFS general substrate transporter like domains"/>
    <property type="match status" value="1"/>
</dbReference>
<feature type="transmembrane region" description="Helical" evidence="9">
    <location>
        <begin position="450"/>
        <end position="470"/>
    </location>
</feature>
<dbReference type="PROSITE" id="PS50850">
    <property type="entry name" value="MFS"/>
    <property type="match status" value="1"/>
</dbReference>
<comment type="caution">
    <text evidence="11">The sequence shown here is derived from an EMBL/GenBank/DDBJ whole genome shotgun (WGS) entry which is preliminary data.</text>
</comment>
<dbReference type="InParanoid" id="G4TEM3"/>
<dbReference type="InterPro" id="IPR005828">
    <property type="entry name" value="MFS_sugar_transport-like"/>
</dbReference>
<evidence type="ECO:0000256" key="6">
    <source>
        <dbReference type="ARBA" id="ARBA00023136"/>
    </source>
</evidence>
<feature type="domain" description="Major facilitator superfamily (MFS) profile" evidence="10">
    <location>
        <begin position="83"/>
        <end position="567"/>
    </location>
</feature>
<feature type="transmembrane region" description="Helical" evidence="9">
    <location>
        <begin position="225"/>
        <end position="247"/>
    </location>
</feature>
<sequence>MSLAILRMQPAFIIGMSCTRMMSSTGRVPSLTLFSGPTCSLCDTAKEILKDIQTRRPFTLETIDIHGPGQEKWKKRYVYDIPVLHLDGKTIARGRWDKKAVEVQHWIDIHSRLIGPVTVMPQFLHTFPEAKNSTIQGTLVATILMAAALTSAASGSVSDRLSRKRTIMIGAIIGAVGCFVEAAAIKLWMLILGRILAGAGEGLFINTISVYLVEISPPAVRGKTACTLQLLITIGIIVGYFTCYFSVSLPSTFSFRIPFIIQGICCCLLAVGTPLIPHSPRWLAAKGREEEAWRVIAVFDPEGGDRQREKIQDALQREREYHDELHRRRMLKSSLASQRQAEEVTSGKRYAPSPVGAALSSIKENEHVAAVADAFGKGRKERTLFGMLLMGLQQLSGIDGVLFYAPILFAQAGLGSRKASFLASGISGIVNFVATIPSQFWLIDKWGRRPCWIIGGLVMGFCMTVIGAMYASGYVKQDAGRWIVIALIYVFVSAFAMTWAVVGKILTTEMQPSRTRATASSLAQTTNWLVNVIVALTTPVFLQRSPSGPYFMFGGFLCWSSSSSLAE</sequence>
<accession>G4TEM3</accession>
<dbReference type="PROSITE" id="PS00217">
    <property type="entry name" value="SUGAR_TRANSPORT_2"/>
    <property type="match status" value="1"/>
</dbReference>
<dbReference type="PANTHER" id="PTHR48022:SF2">
    <property type="entry name" value="PLASTIDIC GLUCOSE TRANSPORTER 4"/>
    <property type="match status" value="1"/>
</dbReference>
<proteinExistence type="inferred from homology"/>
<dbReference type="Pfam" id="PF05768">
    <property type="entry name" value="Glrx-like"/>
    <property type="match status" value="1"/>
</dbReference>
<feature type="transmembrane region" description="Helical" evidence="9">
    <location>
        <begin position="384"/>
        <end position="409"/>
    </location>
</feature>
<dbReference type="InterPro" id="IPR020846">
    <property type="entry name" value="MFS_dom"/>
</dbReference>
<dbReference type="AlphaFoldDB" id="G4TEM3"/>
<name>G4TEM3_SERID</name>
<evidence type="ECO:0000256" key="7">
    <source>
        <dbReference type="ARBA" id="ARBA00049119"/>
    </source>
</evidence>
<dbReference type="InterPro" id="IPR050360">
    <property type="entry name" value="MFS_Sugar_Transporters"/>
</dbReference>
<feature type="transmembrane region" description="Helical" evidence="9">
    <location>
        <begin position="191"/>
        <end position="213"/>
    </location>
</feature>
<keyword evidence="4 9" id="KW-0812">Transmembrane</keyword>
<dbReference type="OrthoDB" id="5399138at2759"/>
<feature type="transmembrane region" description="Helical" evidence="9">
    <location>
        <begin position="253"/>
        <end position="276"/>
    </location>
</feature>
<dbReference type="SUPFAM" id="SSF103473">
    <property type="entry name" value="MFS general substrate transporter"/>
    <property type="match status" value="1"/>
</dbReference>
<protein>
    <submittedName>
        <fullName evidence="11">Related to sugar transporter</fullName>
    </submittedName>
</protein>